<sequence>MNRVTHRFVGHQSLSPSLPIQQVRPLERLRASQSCLYFLPAGKGFIQNTVFVHGVSYQVRSIPVGLMTNPCPMAQLGVSGICIDAKLLYSAPFEWSGNSSDDRICVKRAYYCMQCCSP</sequence>
<dbReference type="AlphaFoldDB" id="A0A0C3AN88"/>
<dbReference type="InParanoid" id="A0A0C3AN88"/>
<reference evidence="1 2" key="1">
    <citation type="submission" date="2014-04" db="EMBL/GenBank/DDBJ databases">
        <authorList>
            <consortium name="DOE Joint Genome Institute"/>
            <person name="Kuo A."/>
            <person name="Kohler A."/>
            <person name="Nagy L.G."/>
            <person name="Floudas D."/>
            <person name="Copeland A."/>
            <person name="Barry K.W."/>
            <person name="Cichocki N."/>
            <person name="Veneault-Fourrey C."/>
            <person name="LaButti K."/>
            <person name="Lindquist E.A."/>
            <person name="Lipzen A."/>
            <person name="Lundell T."/>
            <person name="Morin E."/>
            <person name="Murat C."/>
            <person name="Sun H."/>
            <person name="Tunlid A."/>
            <person name="Henrissat B."/>
            <person name="Grigoriev I.V."/>
            <person name="Hibbett D.S."/>
            <person name="Martin F."/>
            <person name="Nordberg H.P."/>
            <person name="Cantor M.N."/>
            <person name="Hua S.X."/>
        </authorList>
    </citation>
    <scope>NUCLEOTIDE SEQUENCE [LARGE SCALE GENOMIC DNA]</scope>
    <source>
        <strain evidence="1 2">Foug A</strain>
    </source>
</reference>
<proteinExistence type="predicted"/>
<dbReference type="Proteomes" id="UP000053989">
    <property type="component" value="Unassembled WGS sequence"/>
</dbReference>
<organism evidence="1 2">
    <name type="scientific">Scleroderma citrinum Foug A</name>
    <dbReference type="NCBI Taxonomy" id="1036808"/>
    <lineage>
        <taxon>Eukaryota</taxon>
        <taxon>Fungi</taxon>
        <taxon>Dikarya</taxon>
        <taxon>Basidiomycota</taxon>
        <taxon>Agaricomycotina</taxon>
        <taxon>Agaricomycetes</taxon>
        <taxon>Agaricomycetidae</taxon>
        <taxon>Boletales</taxon>
        <taxon>Sclerodermatineae</taxon>
        <taxon>Sclerodermataceae</taxon>
        <taxon>Scleroderma</taxon>
    </lineage>
</organism>
<name>A0A0C3AN88_9AGAM</name>
<gene>
    <name evidence="1" type="ORF">SCLCIDRAFT_322361</name>
</gene>
<accession>A0A0C3AN88</accession>
<reference evidence="2" key="2">
    <citation type="submission" date="2015-01" db="EMBL/GenBank/DDBJ databases">
        <title>Evolutionary Origins and Diversification of the Mycorrhizal Mutualists.</title>
        <authorList>
            <consortium name="DOE Joint Genome Institute"/>
            <consortium name="Mycorrhizal Genomics Consortium"/>
            <person name="Kohler A."/>
            <person name="Kuo A."/>
            <person name="Nagy L.G."/>
            <person name="Floudas D."/>
            <person name="Copeland A."/>
            <person name="Barry K.W."/>
            <person name="Cichocki N."/>
            <person name="Veneault-Fourrey C."/>
            <person name="LaButti K."/>
            <person name="Lindquist E.A."/>
            <person name="Lipzen A."/>
            <person name="Lundell T."/>
            <person name="Morin E."/>
            <person name="Murat C."/>
            <person name="Riley R."/>
            <person name="Ohm R."/>
            <person name="Sun H."/>
            <person name="Tunlid A."/>
            <person name="Henrissat B."/>
            <person name="Grigoriev I.V."/>
            <person name="Hibbett D.S."/>
            <person name="Martin F."/>
        </authorList>
    </citation>
    <scope>NUCLEOTIDE SEQUENCE [LARGE SCALE GENOMIC DNA]</scope>
    <source>
        <strain evidence="2">Foug A</strain>
    </source>
</reference>
<protein>
    <submittedName>
        <fullName evidence="1">Uncharacterized protein</fullName>
    </submittedName>
</protein>
<keyword evidence="2" id="KW-1185">Reference proteome</keyword>
<dbReference type="EMBL" id="KN822017">
    <property type="protein sequence ID" value="KIM66437.1"/>
    <property type="molecule type" value="Genomic_DNA"/>
</dbReference>
<evidence type="ECO:0000313" key="1">
    <source>
        <dbReference type="EMBL" id="KIM66437.1"/>
    </source>
</evidence>
<evidence type="ECO:0000313" key="2">
    <source>
        <dbReference type="Proteomes" id="UP000053989"/>
    </source>
</evidence>
<dbReference type="HOGENOM" id="CLU_2074508_0_0_1"/>